<dbReference type="Proteomes" id="UP000515123">
    <property type="component" value="Linkage group 18"/>
</dbReference>
<sequence length="120" mass="13974">MLPPRRSRWTPRLRWRSGASSRSGMGLGFRVADSMPQSRMPRQTPSTSIAKCSSKWYREVESCLRTHESTIFISYDVYPHGKICYSGYMTTGLKKHGLQITHVYIMEMLQLLQHYIMWVG</sequence>
<proteinExistence type="predicted"/>
<accession>A0A6P5GJJ8</accession>
<dbReference type="GeneID" id="109723871"/>
<evidence type="ECO:0000313" key="3">
    <source>
        <dbReference type="RefSeq" id="XP_020107947.1"/>
    </source>
</evidence>
<keyword evidence="2" id="KW-1185">Reference proteome</keyword>
<gene>
    <name evidence="3" type="primary">LOC109723871</name>
</gene>
<protein>
    <submittedName>
        <fullName evidence="3">Uncharacterized protein LOC109723871 isoform X1</fullName>
    </submittedName>
</protein>
<evidence type="ECO:0000313" key="2">
    <source>
        <dbReference type="Proteomes" id="UP000515123"/>
    </source>
</evidence>
<dbReference type="AlphaFoldDB" id="A0A6P5GJJ8"/>
<organism evidence="2 3">
    <name type="scientific">Ananas comosus</name>
    <name type="common">Pineapple</name>
    <name type="synonym">Ananas ananas</name>
    <dbReference type="NCBI Taxonomy" id="4615"/>
    <lineage>
        <taxon>Eukaryota</taxon>
        <taxon>Viridiplantae</taxon>
        <taxon>Streptophyta</taxon>
        <taxon>Embryophyta</taxon>
        <taxon>Tracheophyta</taxon>
        <taxon>Spermatophyta</taxon>
        <taxon>Magnoliopsida</taxon>
        <taxon>Liliopsida</taxon>
        <taxon>Poales</taxon>
        <taxon>Bromeliaceae</taxon>
        <taxon>Bromelioideae</taxon>
        <taxon>Ananas</taxon>
    </lineage>
</organism>
<evidence type="ECO:0000256" key="1">
    <source>
        <dbReference type="SAM" id="MobiDB-lite"/>
    </source>
</evidence>
<feature type="region of interest" description="Disordered" evidence="1">
    <location>
        <begin position="1"/>
        <end position="29"/>
    </location>
</feature>
<reference evidence="3" key="2">
    <citation type="submission" date="2025-08" db="UniProtKB">
        <authorList>
            <consortium name="RefSeq"/>
        </authorList>
    </citation>
    <scope>IDENTIFICATION</scope>
    <source>
        <tissue evidence="3">Leaf</tissue>
    </source>
</reference>
<name>A0A6P5GJJ8_ANACO</name>
<feature type="compositionally biased region" description="Basic residues" evidence="1">
    <location>
        <begin position="1"/>
        <end position="15"/>
    </location>
</feature>
<dbReference type="RefSeq" id="XP_020107947.1">
    <property type="nucleotide sequence ID" value="XM_020252358.1"/>
</dbReference>
<reference evidence="2" key="1">
    <citation type="journal article" date="2015" name="Nat. Genet.">
        <title>The pineapple genome and the evolution of CAM photosynthesis.</title>
        <authorList>
            <person name="Ming R."/>
            <person name="VanBuren R."/>
            <person name="Wai C.M."/>
            <person name="Tang H."/>
            <person name="Schatz M.C."/>
            <person name="Bowers J.E."/>
            <person name="Lyons E."/>
            <person name="Wang M.L."/>
            <person name="Chen J."/>
            <person name="Biggers E."/>
            <person name="Zhang J."/>
            <person name="Huang L."/>
            <person name="Zhang L."/>
            <person name="Miao W."/>
            <person name="Zhang J."/>
            <person name="Ye Z."/>
            <person name="Miao C."/>
            <person name="Lin Z."/>
            <person name="Wang H."/>
            <person name="Zhou H."/>
            <person name="Yim W.C."/>
            <person name="Priest H.D."/>
            <person name="Zheng C."/>
            <person name="Woodhouse M."/>
            <person name="Edger P.P."/>
            <person name="Guyot R."/>
            <person name="Guo H.B."/>
            <person name="Guo H."/>
            <person name="Zheng G."/>
            <person name="Singh R."/>
            <person name="Sharma A."/>
            <person name="Min X."/>
            <person name="Zheng Y."/>
            <person name="Lee H."/>
            <person name="Gurtowski J."/>
            <person name="Sedlazeck F.J."/>
            <person name="Harkess A."/>
            <person name="McKain M.R."/>
            <person name="Liao Z."/>
            <person name="Fang J."/>
            <person name="Liu J."/>
            <person name="Zhang X."/>
            <person name="Zhang Q."/>
            <person name="Hu W."/>
            <person name="Qin Y."/>
            <person name="Wang K."/>
            <person name="Chen L.Y."/>
            <person name="Shirley N."/>
            <person name="Lin Y.R."/>
            <person name="Liu L.Y."/>
            <person name="Hernandez A.G."/>
            <person name="Wright C.L."/>
            <person name="Bulone V."/>
            <person name="Tuskan G.A."/>
            <person name="Heath K."/>
            <person name="Zee F."/>
            <person name="Moore P.H."/>
            <person name="Sunkar R."/>
            <person name="Leebens-Mack J.H."/>
            <person name="Mockler T."/>
            <person name="Bennetzen J.L."/>
            <person name="Freeling M."/>
            <person name="Sankoff D."/>
            <person name="Paterson A.H."/>
            <person name="Zhu X."/>
            <person name="Yang X."/>
            <person name="Smith J.A."/>
            <person name="Cushman J.C."/>
            <person name="Paull R.E."/>
            <person name="Yu Q."/>
        </authorList>
    </citation>
    <scope>NUCLEOTIDE SEQUENCE [LARGE SCALE GENOMIC DNA]</scope>
    <source>
        <strain evidence="2">cv. F153</strain>
    </source>
</reference>